<organism evidence="1 2">
    <name type="scientific">Hanamia caeni</name>
    <dbReference type="NCBI Taxonomy" id="2294116"/>
    <lineage>
        <taxon>Bacteria</taxon>
        <taxon>Pseudomonadati</taxon>
        <taxon>Bacteroidota</taxon>
        <taxon>Chitinophagia</taxon>
        <taxon>Chitinophagales</taxon>
        <taxon>Chitinophagaceae</taxon>
        <taxon>Hanamia</taxon>
    </lineage>
</organism>
<dbReference type="Proteomes" id="UP000267223">
    <property type="component" value="Unassembled WGS sequence"/>
</dbReference>
<dbReference type="EMBL" id="RJJR01000018">
    <property type="protein sequence ID" value="RNI33620.1"/>
    <property type="molecule type" value="Genomic_DNA"/>
</dbReference>
<name>A0A3M9N743_9BACT</name>
<accession>A0A3M9N743</accession>
<evidence type="ECO:0000313" key="2">
    <source>
        <dbReference type="Proteomes" id="UP000267223"/>
    </source>
</evidence>
<keyword evidence="2" id="KW-1185">Reference proteome</keyword>
<reference evidence="1 2" key="1">
    <citation type="submission" date="2018-11" db="EMBL/GenBank/DDBJ databases">
        <title>Draft genome sequence of Ferruginibacter sp. BO-59.</title>
        <authorList>
            <person name="Im W.T."/>
        </authorList>
    </citation>
    <scope>NUCLEOTIDE SEQUENCE [LARGE SCALE GENOMIC DNA]</scope>
    <source>
        <strain evidence="1 2">BO-59</strain>
    </source>
</reference>
<comment type="caution">
    <text evidence="1">The sequence shown here is derived from an EMBL/GenBank/DDBJ whole genome shotgun (WGS) entry which is preliminary data.</text>
</comment>
<dbReference type="OrthoDB" id="1425606at2"/>
<gene>
    <name evidence="1" type="ORF">EFY79_18545</name>
</gene>
<protein>
    <submittedName>
        <fullName evidence="1">Uncharacterized protein</fullName>
    </submittedName>
</protein>
<dbReference type="RefSeq" id="WP_123122245.1">
    <property type="nucleotide sequence ID" value="NZ_RJJR01000018.1"/>
</dbReference>
<evidence type="ECO:0000313" key="1">
    <source>
        <dbReference type="EMBL" id="RNI33620.1"/>
    </source>
</evidence>
<proteinExistence type="predicted"/>
<sequence>MNYDIKIRGAKEDNGYLEFDRLNLITQSTKEIATKALMLRLRGFSDIKPDSKLKAALFLRLESLSGNKLEGTSMLIDCDHFEETIKKLQLDFFRPTQEILKLTPMALVIQSFRSALLENEDKDYLDKPLLKSLLKFKKNFASDNEVFFFSNRNSIPEIEVTREDFKKIEVLEESIPEPRKIIINGQLDEMKVSKNRLGLLTKEGVVNIFANDNSIIHGIVNYMGKEVTISGIANYRPGGQLSYIEIEQYFEPGKSDDFFSRKPKAMTVEQQVLFQLKQGKKKNPLSDLIGKWPGDESFDDLLKMLDE</sequence>
<dbReference type="AlphaFoldDB" id="A0A3M9N743"/>